<organism evidence="1 2">
    <name type="scientific">Candidatus Methanoperedens nitratireducens</name>
    <dbReference type="NCBI Taxonomy" id="1392998"/>
    <lineage>
        <taxon>Archaea</taxon>
        <taxon>Methanobacteriati</taxon>
        <taxon>Methanobacteriota</taxon>
        <taxon>Stenosarchaea group</taxon>
        <taxon>Methanomicrobia</taxon>
        <taxon>Methanosarcinales</taxon>
        <taxon>ANME-2 cluster</taxon>
        <taxon>Candidatus Methanoperedentaceae</taxon>
        <taxon>Candidatus Methanoperedens</taxon>
    </lineage>
</organism>
<accession>A0A062V2J3</accession>
<protein>
    <submittedName>
        <fullName evidence="1">Uncharacterized protein</fullName>
    </submittedName>
</protein>
<dbReference type="EMBL" id="JMIY01000005">
    <property type="protein sequence ID" value="KCZ71587.1"/>
    <property type="molecule type" value="Genomic_DNA"/>
</dbReference>
<dbReference type="Proteomes" id="UP000027153">
    <property type="component" value="Unassembled WGS sequence"/>
</dbReference>
<evidence type="ECO:0000313" key="2">
    <source>
        <dbReference type="Proteomes" id="UP000027153"/>
    </source>
</evidence>
<comment type="caution">
    <text evidence="1">The sequence shown here is derived from an EMBL/GenBank/DDBJ whole genome shotgun (WGS) entry which is preliminary data.</text>
</comment>
<gene>
    <name evidence="1" type="ORF">ANME2D_02322</name>
</gene>
<evidence type="ECO:0000313" key="1">
    <source>
        <dbReference type="EMBL" id="KCZ71587.1"/>
    </source>
</evidence>
<dbReference type="RefSeq" id="WP_048091640.1">
    <property type="nucleotide sequence ID" value="NZ_JMIY01000005.1"/>
</dbReference>
<name>A0A062V2J3_9EURY</name>
<dbReference type="AlphaFoldDB" id="A0A062V2J3"/>
<reference evidence="1 2" key="1">
    <citation type="journal article" date="2013" name="Nature">
        <title>Anaerobic oxidation of methane coupled to nitrate reduction in a novel archaeal lineage.</title>
        <authorList>
            <person name="Haroon M.F."/>
            <person name="Hu S."/>
            <person name="Shi Y."/>
            <person name="Imelfort M."/>
            <person name="Keller J."/>
            <person name="Hugenholtz P."/>
            <person name="Yuan Z."/>
            <person name="Tyson G.W."/>
        </authorList>
    </citation>
    <scope>NUCLEOTIDE SEQUENCE [LARGE SCALE GENOMIC DNA]</scope>
    <source>
        <strain evidence="1 2">ANME-2d</strain>
    </source>
</reference>
<proteinExistence type="predicted"/>
<dbReference type="OrthoDB" id="387408at2157"/>
<sequence>MNFDNLIEQYGTSIVYKNKIGVGIYGFETDIKAVLNIASADAKYVKQGLIQVGDFIAHFKTSQVVSVGDRITYDGVDWEIMSVEKITYMGATAYYMAAMIRTIDPIVQYGVTWDESADAYARTGTLHGTAVGSSPGNAVLPIQAAMKRCILNDAGVVQYYLDPADSTKKADGSPANIDGTDGQVMVEMPAFYYRYLYDGSVHLWEISPVAKAGFTLHPAFVKNGVNVSARYIGAYEGVMYDVSASRYTNGVYDPVFDQTTFTAATKTITQPNRTNPYTPLQVGDKIKVSGTANNNGTFTVATTGDQSITVEEDLVDETASAIVETEKDWTATTGDKLASVSGKAPINYGTRANFRAAAKNRGAGWRQQDYDLILAIQLLYLVEYASFNSQSAIGKGLTDWGGASWLNYNRHNPINYTGISNSDGNGTNNVDNGAGVVGSYMSYRGIENWYGHILKWVDGININDRVPYVSNNDSTFADNTATGYIALGIALPPSNGWQSTLHKISRGFLPAAVGASATTKITDYFYGGSGWRVGLHGGWASDTTLAGAFFWQLAYLSSDLERQTGGRLAY</sequence>
<keyword evidence="2" id="KW-1185">Reference proteome</keyword>